<dbReference type="OrthoDB" id="1695362at2759"/>
<keyword evidence="6" id="KW-0464">Manganese</keyword>
<dbReference type="InterPro" id="IPR039121">
    <property type="entry name" value="NUDT19"/>
</dbReference>
<keyword evidence="4" id="KW-0378">Hydrolase</keyword>
<dbReference type="STRING" id="796925.A0A137NU74"/>
<evidence type="ECO:0000256" key="3">
    <source>
        <dbReference type="ARBA" id="ARBA00022723"/>
    </source>
</evidence>
<evidence type="ECO:0000313" key="8">
    <source>
        <dbReference type="EMBL" id="KXN66309.1"/>
    </source>
</evidence>
<name>A0A137NU74_CONC2</name>
<dbReference type="InterPro" id="IPR015797">
    <property type="entry name" value="NUDIX_hydrolase-like_dom_sf"/>
</dbReference>
<comment type="cofactor">
    <cofactor evidence="2">
        <name>Mg(2+)</name>
        <dbReference type="ChEBI" id="CHEBI:18420"/>
    </cofactor>
</comment>
<dbReference type="Proteomes" id="UP000070444">
    <property type="component" value="Unassembled WGS sequence"/>
</dbReference>
<feature type="domain" description="Nudix hydrolase" evidence="7">
    <location>
        <begin position="1"/>
        <end position="178"/>
    </location>
</feature>
<proteinExistence type="predicted"/>
<evidence type="ECO:0000256" key="1">
    <source>
        <dbReference type="ARBA" id="ARBA00001936"/>
    </source>
</evidence>
<dbReference type="CDD" id="cd18870">
    <property type="entry name" value="NUDIX_AcylCoAdiphos_Nudt19"/>
    <property type="match status" value="1"/>
</dbReference>
<evidence type="ECO:0000313" key="9">
    <source>
        <dbReference type="Proteomes" id="UP000070444"/>
    </source>
</evidence>
<gene>
    <name evidence="8" type="ORF">CONCODRAFT_87512</name>
</gene>
<comment type="cofactor">
    <cofactor evidence="1">
        <name>Mn(2+)</name>
        <dbReference type="ChEBI" id="CHEBI:29035"/>
    </cofactor>
</comment>
<keyword evidence="9" id="KW-1185">Reference proteome</keyword>
<dbReference type="PANTHER" id="PTHR12318:SF0">
    <property type="entry name" value="ACYL-COENZYME A DIPHOSPHATASE NUDT19"/>
    <property type="match status" value="1"/>
</dbReference>
<evidence type="ECO:0000256" key="4">
    <source>
        <dbReference type="ARBA" id="ARBA00022801"/>
    </source>
</evidence>
<protein>
    <recommendedName>
        <fullName evidence="7">Nudix hydrolase domain-containing protein</fullName>
    </recommendedName>
</protein>
<evidence type="ECO:0000256" key="5">
    <source>
        <dbReference type="ARBA" id="ARBA00022842"/>
    </source>
</evidence>
<evidence type="ECO:0000256" key="2">
    <source>
        <dbReference type="ARBA" id="ARBA00001946"/>
    </source>
</evidence>
<sequence length="277" mass="32092">MLKRPKQGTFSGMTVFPGGAVDKADNEENFQLLNTKSQIKERPSELTQFKLSSIRETFEETGILITDKQPSLTQDELTKYRAEIINQPSEFINFLNEFNLTPQIDNLHAVSRWITPAYMKRRFDTVFFAHILNGKEQLASLNNSEGYQEAVQLNWETPKDWLLQQSSEEVDFMPPQFYFCQLLNNNLKTLKTLQDHLNYNNSAKSTTEETMLSGYLPNHIKIETSNIDLTAYNISLPPDYNLFYTILPGDSQYDKLQNSSIGYQKQVWTYENVEIIN</sequence>
<dbReference type="GO" id="GO:0005739">
    <property type="term" value="C:mitochondrion"/>
    <property type="evidence" value="ECO:0007669"/>
    <property type="project" value="TreeGrafter"/>
</dbReference>
<evidence type="ECO:0000259" key="7">
    <source>
        <dbReference type="PROSITE" id="PS51462"/>
    </source>
</evidence>
<dbReference type="InterPro" id="IPR000086">
    <property type="entry name" value="NUDIX_hydrolase_dom"/>
</dbReference>
<dbReference type="Gene3D" id="3.90.79.10">
    <property type="entry name" value="Nucleoside Triphosphate Pyrophosphohydrolase"/>
    <property type="match status" value="1"/>
</dbReference>
<accession>A0A137NU74</accession>
<dbReference type="AlphaFoldDB" id="A0A137NU74"/>
<dbReference type="EMBL" id="KQ964742">
    <property type="protein sequence ID" value="KXN66309.1"/>
    <property type="molecule type" value="Genomic_DNA"/>
</dbReference>
<dbReference type="GO" id="GO:0046872">
    <property type="term" value="F:metal ion binding"/>
    <property type="evidence" value="ECO:0007669"/>
    <property type="project" value="UniProtKB-KW"/>
</dbReference>
<dbReference type="PROSITE" id="PS51462">
    <property type="entry name" value="NUDIX"/>
    <property type="match status" value="1"/>
</dbReference>
<keyword evidence="3" id="KW-0479">Metal-binding</keyword>
<keyword evidence="5" id="KW-0460">Magnesium</keyword>
<dbReference type="SUPFAM" id="SSF55811">
    <property type="entry name" value="Nudix"/>
    <property type="match status" value="1"/>
</dbReference>
<reference evidence="8 9" key="1">
    <citation type="journal article" date="2015" name="Genome Biol. Evol.">
        <title>Phylogenomic analyses indicate that early fungi evolved digesting cell walls of algal ancestors of land plants.</title>
        <authorList>
            <person name="Chang Y."/>
            <person name="Wang S."/>
            <person name="Sekimoto S."/>
            <person name="Aerts A.L."/>
            <person name="Choi C."/>
            <person name="Clum A."/>
            <person name="LaButti K.M."/>
            <person name="Lindquist E.A."/>
            <person name="Yee Ngan C."/>
            <person name="Ohm R.A."/>
            <person name="Salamov A.A."/>
            <person name="Grigoriev I.V."/>
            <person name="Spatafora J.W."/>
            <person name="Berbee M.L."/>
        </authorList>
    </citation>
    <scope>NUCLEOTIDE SEQUENCE [LARGE SCALE GENOMIC DNA]</scope>
    <source>
        <strain evidence="8 9">NRRL 28638</strain>
    </source>
</reference>
<evidence type="ECO:0000256" key="6">
    <source>
        <dbReference type="ARBA" id="ARBA00023211"/>
    </source>
</evidence>
<dbReference type="PANTHER" id="PTHR12318">
    <property type="entry name" value="TESTOSTERONE-REGULATED PROTEIN RP2"/>
    <property type="match status" value="1"/>
</dbReference>
<organism evidence="8 9">
    <name type="scientific">Conidiobolus coronatus (strain ATCC 28846 / CBS 209.66 / NRRL 28638)</name>
    <name type="common">Delacroixia coronata</name>
    <dbReference type="NCBI Taxonomy" id="796925"/>
    <lineage>
        <taxon>Eukaryota</taxon>
        <taxon>Fungi</taxon>
        <taxon>Fungi incertae sedis</taxon>
        <taxon>Zoopagomycota</taxon>
        <taxon>Entomophthoromycotina</taxon>
        <taxon>Entomophthoromycetes</taxon>
        <taxon>Entomophthorales</taxon>
        <taxon>Ancylistaceae</taxon>
        <taxon>Conidiobolus</taxon>
    </lineage>
</organism>
<dbReference type="GO" id="GO:0016818">
    <property type="term" value="F:hydrolase activity, acting on acid anhydrides, in phosphorus-containing anhydrides"/>
    <property type="evidence" value="ECO:0007669"/>
    <property type="project" value="InterPro"/>
</dbReference>